<evidence type="ECO:0000256" key="1">
    <source>
        <dbReference type="SAM" id="Phobius"/>
    </source>
</evidence>
<dbReference type="PROSITE" id="PS00409">
    <property type="entry name" value="PROKAR_NTER_METHYL"/>
    <property type="match status" value="1"/>
</dbReference>
<gene>
    <name evidence="2" type="ORF">LCGC14_1112930</name>
</gene>
<dbReference type="AlphaFoldDB" id="A0A0F9PPB6"/>
<keyword evidence="1" id="KW-1133">Transmembrane helix</keyword>
<name>A0A0F9PPB6_9ZZZZ</name>
<sequence length="220" mass="24151">MRKLISLLRSKTGFTLVEVSISSVAMLAMVSIFSLIPVYKAQLATVTIKEKAHTITRAVISQLEKQDPNSEPKIHFKYISETTNQQNVPINKSPENSGAIQITKSFGQDENGDPIYMTFDTYIEVFNINAVGDPGSIGSETISADGSNTCRVSVIVAWKGRQCGSVSEEHTITNNEIIFKDEGRKTSSRQCSPDRPDRNRCFCTGTQASCGKGSCRCQTK</sequence>
<reference evidence="2" key="1">
    <citation type="journal article" date="2015" name="Nature">
        <title>Complex archaea that bridge the gap between prokaryotes and eukaryotes.</title>
        <authorList>
            <person name="Spang A."/>
            <person name="Saw J.H."/>
            <person name="Jorgensen S.L."/>
            <person name="Zaremba-Niedzwiedzka K."/>
            <person name="Martijn J."/>
            <person name="Lind A.E."/>
            <person name="van Eijk R."/>
            <person name="Schleper C."/>
            <person name="Guy L."/>
            <person name="Ettema T.J."/>
        </authorList>
    </citation>
    <scope>NUCLEOTIDE SEQUENCE</scope>
</reference>
<dbReference type="EMBL" id="LAZR01005093">
    <property type="protein sequence ID" value="KKN02911.1"/>
    <property type="molecule type" value="Genomic_DNA"/>
</dbReference>
<organism evidence="2">
    <name type="scientific">marine sediment metagenome</name>
    <dbReference type="NCBI Taxonomy" id="412755"/>
    <lineage>
        <taxon>unclassified sequences</taxon>
        <taxon>metagenomes</taxon>
        <taxon>ecological metagenomes</taxon>
    </lineage>
</organism>
<dbReference type="InterPro" id="IPR012902">
    <property type="entry name" value="N_methyl_site"/>
</dbReference>
<keyword evidence="1" id="KW-0472">Membrane</keyword>
<proteinExistence type="predicted"/>
<keyword evidence="1" id="KW-0812">Transmembrane</keyword>
<evidence type="ECO:0000313" key="2">
    <source>
        <dbReference type="EMBL" id="KKN02911.1"/>
    </source>
</evidence>
<accession>A0A0F9PPB6</accession>
<feature type="transmembrane region" description="Helical" evidence="1">
    <location>
        <begin position="12"/>
        <end position="39"/>
    </location>
</feature>
<protein>
    <submittedName>
        <fullName evidence="2">Uncharacterized protein</fullName>
    </submittedName>
</protein>
<comment type="caution">
    <text evidence="2">The sequence shown here is derived from an EMBL/GenBank/DDBJ whole genome shotgun (WGS) entry which is preliminary data.</text>
</comment>